<accession>A0A1M7TCD0</accession>
<proteinExistence type="predicted"/>
<dbReference type="InterPro" id="IPR038404">
    <property type="entry name" value="TRAP_DctP_sf"/>
</dbReference>
<evidence type="ECO:0000256" key="1">
    <source>
        <dbReference type="SAM" id="MobiDB-lite"/>
    </source>
</evidence>
<feature type="compositionally biased region" description="Low complexity" evidence="1">
    <location>
        <begin position="7"/>
        <end position="17"/>
    </location>
</feature>
<keyword evidence="3" id="KW-1185">Reference proteome</keyword>
<dbReference type="OrthoDB" id="8781799at2"/>
<name>A0A1M7TCD0_9BURK</name>
<dbReference type="Proteomes" id="UP000184339">
    <property type="component" value="Unassembled WGS sequence"/>
</dbReference>
<feature type="region of interest" description="Disordered" evidence="1">
    <location>
        <begin position="1"/>
        <end position="26"/>
    </location>
</feature>
<organism evidence="2 3">
    <name type="scientific">Duganella sacchari</name>
    <dbReference type="NCBI Taxonomy" id="551987"/>
    <lineage>
        <taxon>Bacteria</taxon>
        <taxon>Pseudomonadati</taxon>
        <taxon>Pseudomonadota</taxon>
        <taxon>Betaproteobacteria</taxon>
        <taxon>Burkholderiales</taxon>
        <taxon>Oxalobacteraceae</taxon>
        <taxon>Telluria group</taxon>
        <taxon>Duganella</taxon>
    </lineage>
</organism>
<dbReference type="STRING" id="551987.SAMN05192549_112163"/>
<dbReference type="RefSeq" id="WP_072788207.1">
    <property type="nucleotide sequence ID" value="NZ_FRCX01000012.1"/>
</dbReference>
<gene>
    <name evidence="2" type="ORF">SAMN05192549_112163</name>
</gene>
<dbReference type="Gene3D" id="3.40.190.170">
    <property type="entry name" value="Bacterial extracellular solute-binding protein, family 7"/>
    <property type="match status" value="1"/>
</dbReference>
<dbReference type="AlphaFoldDB" id="A0A1M7TCD0"/>
<dbReference type="EMBL" id="FRCX01000012">
    <property type="protein sequence ID" value="SHN68353.1"/>
    <property type="molecule type" value="Genomic_DNA"/>
</dbReference>
<evidence type="ECO:0000313" key="3">
    <source>
        <dbReference type="Proteomes" id="UP000184339"/>
    </source>
</evidence>
<reference evidence="3" key="1">
    <citation type="submission" date="2016-11" db="EMBL/GenBank/DDBJ databases">
        <authorList>
            <person name="Varghese N."/>
            <person name="Submissions S."/>
        </authorList>
    </citation>
    <scope>NUCLEOTIDE SEQUENCE [LARGE SCALE GENOMIC DNA]</scope>
    <source>
        <strain evidence="3">Sac-22</strain>
    </source>
</reference>
<protein>
    <submittedName>
        <fullName evidence="2">Uncharacterized protein</fullName>
    </submittedName>
</protein>
<sequence length="111" mass="11815">MKIDTNALSSALAASSSQVKKSDGNTGFGAILKQAETKQSAAAAELEKYVKMTPAERMTQAMMKKLGISQDKFDAMSPDQQAAVMRKVRDMLKQEMEEAAQKQGAAASGAV</sequence>
<evidence type="ECO:0000313" key="2">
    <source>
        <dbReference type="EMBL" id="SHN68353.1"/>
    </source>
</evidence>